<protein>
    <submittedName>
        <fullName evidence="2">Uncharacterized protein</fullName>
    </submittedName>
</protein>
<feature type="compositionally biased region" description="Basic and acidic residues" evidence="1">
    <location>
        <begin position="12"/>
        <end position="23"/>
    </location>
</feature>
<dbReference type="STRING" id="98765.A0A2R6RVP0"/>
<proteinExistence type="predicted"/>
<evidence type="ECO:0000313" key="2">
    <source>
        <dbReference type="EMBL" id="PSS34102.1"/>
    </source>
</evidence>
<reference evidence="2 3" key="1">
    <citation type="submission" date="2018-02" db="EMBL/GenBank/DDBJ databases">
        <title>Genome sequence of the basidiomycete white-rot fungus Phlebia centrifuga.</title>
        <authorList>
            <person name="Granchi Z."/>
            <person name="Peng M."/>
            <person name="de Vries R.P."/>
            <person name="Hilden K."/>
            <person name="Makela M.R."/>
            <person name="Grigoriev I."/>
            <person name="Riley R."/>
        </authorList>
    </citation>
    <scope>NUCLEOTIDE SEQUENCE [LARGE SCALE GENOMIC DNA]</scope>
    <source>
        <strain evidence="2 3">FBCC195</strain>
    </source>
</reference>
<feature type="region of interest" description="Disordered" evidence="1">
    <location>
        <begin position="1"/>
        <end position="41"/>
    </location>
</feature>
<organism evidence="2 3">
    <name type="scientific">Hermanssonia centrifuga</name>
    <dbReference type="NCBI Taxonomy" id="98765"/>
    <lineage>
        <taxon>Eukaryota</taxon>
        <taxon>Fungi</taxon>
        <taxon>Dikarya</taxon>
        <taxon>Basidiomycota</taxon>
        <taxon>Agaricomycotina</taxon>
        <taxon>Agaricomycetes</taxon>
        <taxon>Polyporales</taxon>
        <taxon>Meruliaceae</taxon>
        <taxon>Hermanssonia</taxon>
    </lineage>
</organism>
<gene>
    <name evidence="2" type="ORF">PHLCEN_2v1854</name>
</gene>
<keyword evidence="3" id="KW-1185">Reference proteome</keyword>
<comment type="caution">
    <text evidence="2">The sequence shown here is derived from an EMBL/GenBank/DDBJ whole genome shotgun (WGS) entry which is preliminary data.</text>
</comment>
<evidence type="ECO:0000313" key="3">
    <source>
        <dbReference type="Proteomes" id="UP000186601"/>
    </source>
</evidence>
<dbReference type="Proteomes" id="UP000186601">
    <property type="component" value="Unassembled WGS sequence"/>
</dbReference>
<name>A0A2R6RVP0_9APHY</name>
<sequence>MVQTYGIVPESARSDVETSRVAEESDALLGSDAGPVKPKKEGHATIQSSVGNLANTIIGSGMFAPISPYEPSTESILVC</sequence>
<dbReference type="EMBL" id="MLYV02000156">
    <property type="protein sequence ID" value="PSS34102.1"/>
    <property type="molecule type" value="Genomic_DNA"/>
</dbReference>
<evidence type="ECO:0000256" key="1">
    <source>
        <dbReference type="SAM" id="MobiDB-lite"/>
    </source>
</evidence>
<dbReference type="AlphaFoldDB" id="A0A2R6RVP0"/>
<accession>A0A2R6RVP0</accession>
<dbReference type="OrthoDB" id="3244653at2759"/>